<dbReference type="Proteomes" id="UP000095281">
    <property type="component" value="Unplaced"/>
</dbReference>
<evidence type="ECO:0000313" key="2">
    <source>
        <dbReference type="Proteomes" id="UP000095281"/>
    </source>
</evidence>
<evidence type="ECO:0000313" key="3">
    <source>
        <dbReference type="WBParaSite" id="MhA1_Contig1165.frz3.gene2"/>
    </source>
</evidence>
<dbReference type="AlphaFoldDB" id="A0A1I8B050"/>
<accession>A0A1I8B050</accession>
<organism evidence="2 3">
    <name type="scientific">Meloidogyne hapla</name>
    <name type="common">Root-knot nematode worm</name>
    <dbReference type="NCBI Taxonomy" id="6305"/>
    <lineage>
        <taxon>Eukaryota</taxon>
        <taxon>Metazoa</taxon>
        <taxon>Ecdysozoa</taxon>
        <taxon>Nematoda</taxon>
        <taxon>Chromadorea</taxon>
        <taxon>Rhabditida</taxon>
        <taxon>Tylenchina</taxon>
        <taxon>Tylenchomorpha</taxon>
        <taxon>Tylenchoidea</taxon>
        <taxon>Meloidogynidae</taxon>
        <taxon>Meloidogyninae</taxon>
        <taxon>Meloidogyne</taxon>
    </lineage>
</organism>
<keyword evidence="1" id="KW-0175">Coiled coil</keyword>
<protein>
    <submittedName>
        <fullName evidence="3">Uncharacterized protein</fullName>
    </submittedName>
</protein>
<dbReference type="WBParaSite" id="MhA1_Contig1165.frz3.gene2">
    <property type="protein sequence ID" value="MhA1_Contig1165.frz3.gene2"/>
    <property type="gene ID" value="MhA1_Contig1165.frz3.gene2"/>
</dbReference>
<keyword evidence="2" id="KW-1185">Reference proteome</keyword>
<name>A0A1I8B050_MELHA</name>
<evidence type="ECO:0000256" key="1">
    <source>
        <dbReference type="SAM" id="Coils"/>
    </source>
</evidence>
<feature type="coiled-coil region" evidence="1">
    <location>
        <begin position="30"/>
        <end position="113"/>
    </location>
</feature>
<proteinExistence type="predicted"/>
<sequence>MHLNFIEEKKKSLSLKEQLLEKTNNSFELNNQIKEELEVLRNENKILKEKNEEILKNDLENKNLFEDLNKQLELLNSENLKLKEENVLSLADFDKLNEKFQELVNELVDAKRTISIFKYDKSVNEQRFKEEFEMIQNVAKFQTEQVDLNIAKYETINIENENLLRKIERLTSEIFEKNKIKSFEIQIKEVIF</sequence>
<reference evidence="3" key="1">
    <citation type="submission" date="2016-11" db="UniProtKB">
        <authorList>
            <consortium name="WormBaseParasite"/>
        </authorList>
    </citation>
    <scope>IDENTIFICATION</scope>
</reference>
<feature type="coiled-coil region" evidence="1">
    <location>
        <begin position="153"/>
        <end position="180"/>
    </location>
</feature>